<keyword evidence="6" id="KW-1185">Reference proteome</keyword>
<dbReference type="Proteomes" id="UP001055117">
    <property type="component" value="Unassembled WGS sequence"/>
</dbReference>
<dbReference type="NCBIfam" id="TIGR03135">
    <property type="entry name" value="malonate_mdcG"/>
    <property type="match status" value="1"/>
</dbReference>
<organism evidence="5 6">
    <name type="scientific">Methylobacterium cerastii</name>
    <dbReference type="NCBI Taxonomy" id="932741"/>
    <lineage>
        <taxon>Bacteria</taxon>
        <taxon>Pseudomonadati</taxon>
        <taxon>Pseudomonadota</taxon>
        <taxon>Alphaproteobacteria</taxon>
        <taxon>Hyphomicrobiales</taxon>
        <taxon>Methylobacteriaceae</taxon>
        <taxon>Methylobacterium</taxon>
    </lineage>
</organism>
<dbReference type="GO" id="GO:0016740">
    <property type="term" value="F:transferase activity"/>
    <property type="evidence" value="ECO:0007669"/>
    <property type="project" value="UniProtKB-KW"/>
</dbReference>
<dbReference type="Pfam" id="PF20866">
    <property type="entry name" value="MdcG_N"/>
    <property type="match status" value="1"/>
</dbReference>
<dbReference type="RefSeq" id="WP_147828364.1">
    <property type="nucleotide sequence ID" value="NZ_BPQG01000007.1"/>
</dbReference>
<dbReference type="Pfam" id="PF10620">
    <property type="entry name" value="MdcG"/>
    <property type="match status" value="1"/>
</dbReference>
<evidence type="ECO:0000256" key="2">
    <source>
        <dbReference type="ARBA" id="ARBA00022695"/>
    </source>
</evidence>
<dbReference type="InterPro" id="IPR049180">
    <property type="entry name" value="MdcG_C"/>
</dbReference>
<gene>
    <name evidence="5" type="primary">mdcG</name>
    <name evidence="5" type="ORF">AFCDBAGC_0846</name>
</gene>
<proteinExistence type="predicted"/>
<feature type="domain" description="Phosphoribosyl-dephospho-CoA transferase MdcG N-terminal" evidence="4">
    <location>
        <begin position="5"/>
        <end position="79"/>
    </location>
</feature>
<dbReference type="InterPro" id="IPR017557">
    <property type="entry name" value="Holo-ACP_synthase"/>
</dbReference>
<evidence type="ECO:0000313" key="6">
    <source>
        <dbReference type="Proteomes" id="UP001055117"/>
    </source>
</evidence>
<dbReference type="EMBL" id="BPQG01000007">
    <property type="protein sequence ID" value="GJD43004.1"/>
    <property type="molecule type" value="Genomic_DNA"/>
</dbReference>
<protein>
    <submittedName>
        <fullName evidence="5">Phosphoribosyl-dephospho-CoA transferase</fullName>
    </submittedName>
</protein>
<accession>A0ABQ4QCR2</accession>
<name>A0ABQ4QCR2_9HYPH</name>
<dbReference type="InterPro" id="IPR048903">
    <property type="entry name" value="MdcG_N"/>
</dbReference>
<evidence type="ECO:0000256" key="1">
    <source>
        <dbReference type="ARBA" id="ARBA00022679"/>
    </source>
</evidence>
<feature type="domain" description="Phosphoribosyl-dephospho-CoA transferase MdcG C-terminal" evidence="3">
    <location>
        <begin position="88"/>
        <end position="205"/>
    </location>
</feature>
<comment type="caution">
    <text evidence="5">The sequence shown here is derived from an EMBL/GenBank/DDBJ whole genome shotgun (WGS) entry which is preliminary data.</text>
</comment>
<keyword evidence="1 5" id="KW-0808">Transferase</keyword>
<keyword evidence="2" id="KW-0548">Nucleotidyltransferase</keyword>
<evidence type="ECO:0000259" key="3">
    <source>
        <dbReference type="Pfam" id="PF10620"/>
    </source>
</evidence>
<evidence type="ECO:0000259" key="4">
    <source>
        <dbReference type="Pfam" id="PF20866"/>
    </source>
</evidence>
<evidence type="ECO:0000313" key="5">
    <source>
        <dbReference type="EMBL" id="GJD43004.1"/>
    </source>
</evidence>
<reference evidence="5 6" key="1">
    <citation type="journal article" date="2021" name="Front. Microbiol.">
        <title>Comprehensive Comparative Genomics and Phenotyping of Methylobacterium Species.</title>
        <authorList>
            <person name="Alessa O."/>
            <person name="Ogura Y."/>
            <person name="Fujitani Y."/>
            <person name="Takami H."/>
            <person name="Hayashi T."/>
            <person name="Sahin N."/>
            <person name="Tani A."/>
        </authorList>
    </citation>
    <scope>NUCLEOTIDE SEQUENCE [LARGE SCALE GENOMIC DNA]</scope>
    <source>
        <strain evidence="5 6">DSM 23679</strain>
    </source>
</reference>
<sequence>MRAIRRHDLFVVAPEAWHRLLAGRPDLDGVPHVATWARDGRPVIVRRRFPGEGDHLPAGLPLPPADGKRRIGLAVPWTDATPSPPVTLAAARPSAPPAWHPTVDAVLALAAEYGVVPQVFGGLLWQRLTGLAYLSTTSDLDLLWPVPVTRRLLDGLAAIDANAPMRLDGEVVLPDGAGVNWRELRDAPPGGSVLAKGLDRVALVPAGLDR</sequence>